<evidence type="ECO:0000256" key="3">
    <source>
        <dbReference type="ARBA" id="ARBA00022475"/>
    </source>
</evidence>
<evidence type="ECO:0000256" key="5">
    <source>
        <dbReference type="ARBA" id="ARBA00022989"/>
    </source>
</evidence>
<protein>
    <submittedName>
        <fullName evidence="8">Lysine exporter protein LysE/YggA</fullName>
    </submittedName>
</protein>
<organism evidence="8 9">
    <name type="scientific">Pseudomonas syringae pv. aceris</name>
    <dbReference type="NCBI Taxonomy" id="199198"/>
    <lineage>
        <taxon>Bacteria</taxon>
        <taxon>Pseudomonadati</taxon>
        <taxon>Pseudomonadota</taxon>
        <taxon>Gammaproteobacteria</taxon>
        <taxon>Pseudomonadales</taxon>
        <taxon>Pseudomonadaceae</taxon>
        <taxon>Pseudomonas</taxon>
        <taxon>Pseudomonas syringae</taxon>
    </lineage>
</organism>
<dbReference type="EMBL" id="LJPM01000017">
    <property type="protein sequence ID" value="KPW27435.1"/>
    <property type="molecule type" value="Genomic_DNA"/>
</dbReference>
<name>A0A0L8IWC0_PSESX</name>
<evidence type="ECO:0000256" key="4">
    <source>
        <dbReference type="ARBA" id="ARBA00022692"/>
    </source>
</evidence>
<dbReference type="InterPro" id="IPR001123">
    <property type="entry name" value="LeuE-type"/>
</dbReference>
<evidence type="ECO:0000256" key="6">
    <source>
        <dbReference type="ARBA" id="ARBA00023136"/>
    </source>
</evidence>
<feature type="transmembrane region" description="Helical" evidence="7">
    <location>
        <begin position="41"/>
        <end position="66"/>
    </location>
</feature>
<evidence type="ECO:0000256" key="2">
    <source>
        <dbReference type="ARBA" id="ARBA00007928"/>
    </source>
</evidence>
<dbReference type="Proteomes" id="UP000050297">
    <property type="component" value="Unassembled WGS sequence"/>
</dbReference>
<feature type="transmembrane region" description="Helical" evidence="7">
    <location>
        <begin position="152"/>
        <end position="171"/>
    </location>
</feature>
<dbReference type="AlphaFoldDB" id="A0A0L8IWC0"/>
<feature type="transmembrane region" description="Helical" evidence="7">
    <location>
        <begin position="72"/>
        <end position="89"/>
    </location>
</feature>
<evidence type="ECO:0000256" key="1">
    <source>
        <dbReference type="ARBA" id="ARBA00004651"/>
    </source>
</evidence>
<feature type="transmembrane region" description="Helical" evidence="7">
    <location>
        <begin position="6"/>
        <end position="29"/>
    </location>
</feature>
<dbReference type="PIRSF" id="PIRSF006324">
    <property type="entry name" value="LeuE"/>
    <property type="match status" value="1"/>
</dbReference>
<dbReference type="PANTHER" id="PTHR30086">
    <property type="entry name" value="ARGININE EXPORTER PROTEIN ARGO"/>
    <property type="match status" value="1"/>
</dbReference>
<comment type="similarity">
    <text evidence="2">Belongs to the Rht family.</text>
</comment>
<gene>
    <name evidence="8" type="ORF">ALO91_00696</name>
</gene>
<dbReference type="PANTHER" id="PTHR30086:SF14">
    <property type="entry name" value="HOMOSERINE_HOMOSERINE LACTONE EFFLUX PROTEIN"/>
    <property type="match status" value="1"/>
</dbReference>
<reference evidence="8 9" key="1">
    <citation type="submission" date="2015-09" db="EMBL/GenBank/DDBJ databases">
        <title>Genome announcement of multiple Pseudomonas syringae strains.</title>
        <authorList>
            <person name="Thakur S."/>
            <person name="Wang P.W."/>
            <person name="Gong Y."/>
            <person name="Weir B.S."/>
            <person name="Guttman D.S."/>
        </authorList>
    </citation>
    <scope>NUCLEOTIDE SEQUENCE [LARGE SCALE GENOMIC DNA]</scope>
    <source>
        <strain evidence="8 9">ICMP2802</strain>
    </source>
</reference>
<feature type="transmembrane region" description="Helical" evidence="7">
    <location>
        <begin position="191"/>
        <end position="210"/>
    </location>
</feature>
<keyword evidence="6 7" id="KW-0472">Membrane</keyword>
<dbReference type="GO" id="GO:0005886">
    <property type="term" value="C:plasma membrane"/>
    <property type="evidence" value="ECO:0007669"/>
    <property type="project" value="UniProtKB-SubCell"/>
</dbReference>
<dbReference type="Pfam" id="PF01810">
    <property type="entry name" value="LysE"/>
    <property type="match status" value="1"/>
</dbReference>
<sequence length="211" mass="22133">MESLQQWLSFAMIALFVTLTPGPAVIMALSNSITHGPARAMVGSLGNALGLIVVATAVTAGLGAILVASASAFLVLKIAGAGYLVYLGIKQWRSARSAFDALANVPKAVSTGGLFIKGISVALTNPKAILFFIAFLPQFIQPGTFQVEQTGVLIVTFAGCSVVAHIFYVLLAQTLKRHLNSARRRQNVNRVFGASFIGLGLSVFTLKGRAA</sequence>
<evidence type="ECO:0000313" key="9">
    <source>
        <dbReference type="Proteomes" id="UP000050297"/>
    </source>
</evidence>
<accession>A0A0L8IWC0</accession>
<comment type="caution">
    <text evidence="8">The sequence shown here is derived from an EMBL/GenBank/DDBJ whole genome shotgun (WGS) entry which is preliminary data.</text>
</comment>
<keyword evidence="5 7" id="KW-1133">Transmembrane helix</keyword>
<proteinExistence type="inferred from homology"/>
<dbReference type="PATRIC" id="fig|199198.4.peg.337"/>
<evidence type="ECO:0000313" key="8">
    <source>
        <dbReference type="EMBL" id="KPW27435.1"/>
    </source>
</evidence>
<keyword evidence="3" id="KW-1003">Cell membrane</keyword>
<feature type="transmembrane region" description="Helical" evidence="7">
    <location>
        <begin position="114"/>
        <end position="140"/>
    </location>
</feature>
<comment type="subcellular location">
    <subcellularLocation>
        <location evidence="1">Cell membrane</location>
        <topology evidence="1">Multi-pass membrane protein</topology>
    </subcellularLocation>
</comment>
<keyword evidence="4 7" id="KW-0812">Transmembrane</keyword>
<dbReference type="RefSeq" id="WP_003401618.1">
    <property type="nucleotide sequence ID" value="NZ_LGAR01000039.1"/>
</dbReference>
<evidence type="ECO:0000256" key="7">
    <source>
        <dbReference type="SAM" id="Phobius"/>
    </source>
</evidence>
<dbReference type="GO" id="GO:0042970">
    <property type="term" value="F:homoserine transmembrane transporter activity"/>
    <property type="evidence" value="ECO:0007669"/>
    <property type="project" value="TreeGrafter"/>
</dbReference>